<gene>
    <name evidence="1" type="ORF">T02_9598</name>
</gene>
<organism evidence="1 2">
    <name type="scientific">Trichinella nativa</name>
    <dbReference type="NCBI Taxonomy" id="6335"/>
    <lineage>
        <taxon>Eukaryota</taxon>
        <taxon>Metazoa</taxon>
        <taxon>Ecdysozoa</taxon>
        <taxon>Nematoda</taxon>
        <taxon>Enoplea</taxon>
        <taxon>Dorylaimia</taxon>
        <taxon>Trichinellida</taxon>
        <taxon>Trichinellidae</taxon>
        <taxon>Trichinella</taxon>
    </lineage>
</organism>
<dbReference type="AlphaFoldDB" id="A0A0V1KJ38"/>
<sequence length="30" mass="3458">MYVKGSGTSKGFPTLLTHIRWLERVKAFPH</sequence>
<accession>A0A0V1KJ38</accession>
<dbReference type="EMBL" id="JYDW01001569">
    <property type="protein sequence ID" value="KRZ47020.1"/>
    <property type="molecule type" value="Genomic_DNA"/>
</dbReference>
<keyword evidence="2" id="KW-1185">Reference proteome</keyword>
<evidence type="ECO:0000313" key="1">
    <source>
        <dbReference type="EMBL" id="KRZ47020.1"/>
    </source>
</evidence>
<dbReference type="Proteomes" id="UP000054721">
    <property type="component" value="Unassembled WGS sequence"/>
</dbReference>
<name>A0A0V1KJ38_9BILA</name>
<reference evidence="1 2" key="1">
    <citation type="submission" date="2015-05" db="EMBL/GenBank/DDBJ databases">
        <title>Evolution of Trichinella species and genotypes.</title>
        <authorList>
            <person name="Korhonen P.K."/>
            <person name="Edoardo P."/>
            <person name="Giuseppe L.R."/>
            <person name="Gasser R.B."/>
        </authorList>
    </citation>
    <scope>NUCLEOTIDE SEQUENCE [LARGE SCALE GENOMIC DNA]</scope>
    <source>
        <strain evidence="1">ISS10</strain>
    </source>
</reference>
<evidence type="ECO:0000313" key="2">
    <source>
        <dbReference type="Proteomes" id="UP000054721"/>
    </source>
</evidence>
<comment type="caution">
    <text evidence="1">The sequence shown here is derived from an EMBL/GenBank/DDBJ whole genome shotgun (WGS) entry which is preliminary data.</text>
</comment>
<proteinExistence type="predicted"/>
<protein>
    <submittedName>
        <fullName evidence="1">Uncharacterized protein</fullName>
    </submittedName>
</protein>